<sequence>MTTSRSARYSQSRIGGAAIEAEIQKGLAAQQAAIDERAAAARVARRVERDRVKLTRDDVVGAAFVRTATGWHKVATVNRATVSVETGFSWRDLIRFAKVLEVRGPSRSAVTR</sequence>
<dbReference type="EMBL" id="SOHA01000039">
    <property type="protein sequence ID" value="TFD27495.1"/>
    <property type="molecule type" value="Genomic_DNA"/>
</dbReference>
<protein>
    <submittedName>
        <fullName evidence="1">Uncharacterized protein</fullName>
    </submittedName>
</protein>
<dbReference type="AlphaFoldDB" id="A0A4Y8JY19"/>
<keyword evidence="2" id="KW-1185">Reference proteome</keyword>
<dbReference type="OrthoDB" id="9803716at2"/>
<evidence type="ECO:0000313" key="2">
    <source>
        <dbReference type="Proteomes" id="UP000297472"/>
    </source>
</evidence>
<name>A0A4Y8JY19_9MICO</name>
<accession>A0A4Y8JY19</accession>
<proteinExistence type="predicted"/>
<evidence type="ECO:0000313" key="1">
    <source>
        <dbReference type="EMBL" id="TFD27495.1"/>
    </source>
</evidence>
<gene>
    <name evidence="1" type="ORF">E3T49_13210</name>
</gene>
<dbReference type="RefSeq" id="WP_134425365.1">
    <property type="nucleotide sequence ID" value="NZ_SOHA01000039.1"/>
</dbReference>
<comment type="caution">
    <text evidence="1">The sequence shown here is derived from an EMBL/GenBank/DDBJ whole genome shotgun (WGS) entry which is preliminary data.</text>
</comment>
<organism evidence="1 2">
    <name type="scientific">Cryobacterium cryoconiti</name>
    <dbReference type="NCBI Taxonomy" id="1259239"/>
    <lineage>
        <taxon>Bacteria</taxon>
        <taxon>Bacillati</taxon>
        <taxon>Actinomycetota</taxon>
        <taxon>Actinomycetes</taxon>
        <taxon>Micrococcales</taxon>
        <taxon>Microbacteriaceae</taxon>
        <taxon>Cryobacterium</taxon>
    </lineage>
</organism>
<dbReference type="Proteomes" id="UP000297472">
    <property type="component" value="Unassembled WGS sequence"/>
</dbReference>
<reference evidence="1 2" key="1">
    <citation type="submission" date="2019-03" db="EMBL/GenBank/DDBJ databases">
        <title>Genomics of glacier-inhabiting Cryobacterium strains.</title>
        <authorList>
            <person name="Liu Q."/>
            <person name="Xin Y.-H."/>
        </authorList>
    </citation>
    <scope>NUCLEOTIDE SEQUENCE [LARGE SCALE GENOMIC DNA]</scope>
    <source>
        <strain evidence="1 2">TMT1-51</strain>
    </source>
</reference>